<dbReference type="EMBL" id="FUXL01000016">
    <property type="protein sequence ID" value="SKA33404.1"/>
    <property type="molecule type" value="Genomic_DNA"/>
</dbReference>
<gene>
    <name evidence="1" type="ORF">SAMN05428963_11613</name>
</gene>
<dbReference type="Proteomes" id="UP000190135">
    <property type="component" value="Unassembled WGS sequence"/>
</dbReference>
<dbReference type="AlphaFoldDB" id="A0A1T4SYT5"/>
<reference evidence="1 2" key="1">
    <citation type="submission" date="2017-02" db="EMBL/GenBank/DDBJ databases">
        <authorList>
            <person name="Peterson S.W."/>
        </authorList>
    </citation>
    <scope>NUCLEOTIDE SEQUENCE [LARGE SCALE GENOMIC DNA]</scope>
    <source>
        <strain evidence="1 2">USBA 369</strain>
    </source>
</reference>
<sequence>MAHDSLAERRAGYWEAMSIVSSVLERQEYRDSDKPQALEALYDVRAALLDETFSKRMLAPSASRRFG</sequence>
<protein>
    <submittedName>
        <fullName evidence="1">Uncharacterized protein</fullName>
    </submittedName>
</protein>
<organism evidence="1 2">
    <name type="scientific">Consotaella salsifontis</name>
    <dbReference type="NCBI Taxonomy" id="1365950"/>
    <lineage>
        <taxon>Bacteria</taxon>
        <taxon>Pseudomonadati</taxon>
        <taxon>Pseudomonadota</taxon>
        <taxon>Alphaproteobacteria</taxon>
        <taxon>Hyphomicrobiales</taxon>
        <taxon>Aurantimonadaceae</taxon>
        <taxon>Consotaella</taxon>
    </lineage>
</organism>
<proteinExistence type="predicted"/>
<keyword evidence="2" id="KW-1185">Reference proteome</keyword>
<evidence type="ECO:0000313" key="1">
    <source>
        <dbReference type="EMBL" id="SKA33404.1"/>
    </source>
</evidence>
<evidence type="ECO:0000313" key="2">
    <source>
        <dbReference type="Proteomes" id="UP000190135"/>
    </source>
</evidence>
<name>A0A1T4SYT5_9HYPH</name>
<accession>A0A1T4SYT5</accession>